<keyword evidence="2" id="KW-1185">Reference proteome</keyword>
<comment type="caution">
    <text evidence="1">The sequence shown here is derived from an EMBL/GenBank/DDBJ whole genome shotgun (WGS) entry which is preliminary data.</text>
</comment>
<dbReference type="EMBL" id="QJVJ01000012">
    <property type="protein sequence ID" value="PYI51485.1"/>
    <property type="molecule type" value="Genomic_DNA"/>
</dbReference>
<proteinExistence type="predicted"/>
<protein>
    <submittedName>
        <fullName evidence="1">Uncharacterized protein</fullName>
    </submittedName>
</protein>
<sequence length="64" mass="7197">MGAVVGGALGWKSFRERDKDGDLQKECGEKERAFVERTQKSLRFRERNGAGVQRIPAPFFGGLR</sequence>
<accession>A0A2V5JXB2</accession>
<reference evidence="1 2" key="1">
    <citation type="submission" date="2018-05" db="EMBL/GenBank/DDBJ databases">
        <title>Paenibacillus flagellatus sp. nov., isolated from selenium mineral soil.</title>
        <authorList>
            <person name="Dai X."/>
        </authorList>
    </citation>
    <scope>NUCLEOTIDE SEQUENCE [LARGE SCALE GENOMIC DNA]</scope>
    <source>
        <strain evidence="1 2">DXL2</strain>
    </source>
</reference>
<evidence type="ECO:0000313" key="1">
    <source>
        <dbReference type="EMBL" id="PYI51485.1"/>
    </source>
</evidence>
<name>A0A2V5JXB2_9BACL</name>
<dbReference type="AlphaFoldDB" id="A0A2V5JXB2"/>
<evidence type="ECO:0000313" key="2">
    <source>
        <dbReference type="Proteomes" id="UP000247476"/>
    </source>
</evidence>
<organism evidence="1 2">
    <name type="scientific">Paenibacillus flagellatus</name>
    <dbReference type="NCBI Taxonomy" id="2211139"/>
    <lineage>
        <taxon>Bacteria</taxon>
        <taxon>Bacillati</taxon>
        <taxon>Bacillota</taxon>
        <taxon>Bacilli</taxon>
        <taxon>Bacillales</taxon>
        <taxon>Paenibacillaceae</taxon>
        <taxon>Paenibacillus</taxon>
    </lineage>
</organism>
<gene>
    <name evidence="1" type="ORF">DLM86_23960</name>
</gene>
<dbReference type="Proteomes" id="UP000247476">
    <property type="component" value="Unassembled WGS sequence"/>
</dbReference>